<dbReference type="OrthoDB" id="240785at2"/>
<evidence type="ECO:0000256" key="7">
    <source>
        <dbReference type="SAM" id="Phobius"/>
    </source>
</evidence>
<comment type="cofactor">
    <cofactor evidence="1">
        <name>Zn(2+)</name>
        <dbReference type="ChEBI" id="CHEBI:29105"/>
    </cofactor>
</comment>
<keyword evidence="5" id="KW-0862">Zinc</keyword>
<evidence type="ECO:0000313" key="10">
    <source>
        <dbReference type="Proteomes" id="UP000318017"/>
    </source>
</evidence>
<gene>
    <name evidence="9" type="primary">htpX</name>
    <name evidence="9" type="ORF">Q31a_03830</name>
</gene>
<evidence type="ECO:0000259" key="8">
    <source>
        <dbReference type="Pfam" id="PF01435"/>
    </source>
</evidence>
<dbReference type="KEGG" id="ahel:Q31a_03830"/>
<keyword evidence="2 9" id="KW-0645">Protease</keyword>
<evidence type="ECO:0000256" key="5">
    <source>
        <dbReference type="ARBA" id="ARBA00022833"/>
    </source>
</evidence>
<keyword evidence="7" id="KW-1133">Transmembrane helix</keyword>
<feature type="transmembrane region" description="Helical" evidence="7">
    <location>
        <begin position="199"/>
        <end position="217"/>
    </location>
</feature>
<reference evidence="9 10" key="1">
    <citation type="submission" date="2019-02" db="EMBL/GenBank/DDBJ databases">
        <title>Deep-cultivation of Planctomycetes and their phenomic and genomic characterization uncovers novel biology.</title>
        <authorList>
            <person name="Wiegand S."/>
            <person name="Jogler M."/>
            <person name="Boedeker C."/>
            <person name="Pinto D."/>
            <person name="Vollmers J."/>
            <person name="Rivas-Marin E."/>
            <person name="Kohn T."/>
            <person name="Peeters S.H."/>
            <person name="Heuer A."/>
            <person name="Rast P."/>
            <person name="Oberbeckmann S."/>
            <person name="Bunk B."/>
            <person name="Jeske O."/>
            <person name="Meyerdierks A."/>
            <person name="Storesund J.E."/>
            <person name="Kallscheuer N."/>
            <person name="Luecker S."/>
            <person name="Lage O.M."/>
            <person name="Pohl T."/>
            <person name="Merkel B.J."/>
            <person name="Hornburger P."/>
            <person name="Mueller R.-W."/>
            <person name="Bruemmer F."/>
            <person name="Labrenz M."/>
            <person name="Spormann A.M."/>
            <person name="Op den Camp H."/>
            <person name="Overmann J."/>
            <person name="Amann R."/>
            <person name="Jetten M.S.M."/>
            <person name="Mascher T."/>
            <person name="Medema M.H."/>
            <person name="Devos D.P."/>
            <person name="Kaster A.-K."/>
            <person name="Ovreas L."/>
            <person name="Rohde M."/>
            <person name="Galperin M.Y."/>
            <person name="Jogler C."/>
        </authorList>
    </citation>
    <scope>NUCLEOTIDE SEQUENCE [LARGE SCALE GENOMIC DNA]</scope>
    <source>
        <strain evidence="9 10">Q31a</strain>
    </source>
</reference>
<keyword evidence="7" id="KW-0812">Transmembrane</keyword>
<accession>A0A518G0N6</accession>
<sequence length="451" mass="51201">MGLSFEEDMAAGEYVPGFAIEQPTQAPRRSDLLSKLESANRSAWLWVTAQMVAVAGAAFLIDWQRIINEPLLSAVAIGLMVGPPTMELMKLWAQNKKEIDDLKEDTRFGEFDKHLLRRLQRDTLRQLGLPDERVPVYITADKSLNASAVRLGLGAFFKSLNGIYLNRQILHRLDPQEVQDIMGHELGHYYKYYLVNSRFLALTFLLGGMVGLIVAQWTGMSSFFSVIISFACASGFWKITGLLWSKHGETIEYLCDDLGAHVHGVHVSINGLLKIGIDAETQMEIHHQALQATQHGSMSARSVVEAVQAAIPYGNPSREELEKAVERSLKLHARKESGISLGGFYRYLRDSESEQNVEDQLAEQRQMFEALQTLPRLPWESLLRDPQQIHFSENELHRLIDLLESRPTELLFRLPEEAARTGDVHPPLRNRILYLWYNRGEIEQSIRRSLA</sequence>
<evidence type="ECO:0000256" key="4">
    <source>
        <dbReference type="ARBA" id="ARBA00022801"/>
    </source>
</evidence>
<keyword evidence="4" id="KW-0378">Hydrolase</keyword>
<dbReference type="Gene3D" id="3.30.2010.10">
    <property type="entry name" value="Metalloproteases ('zincins'), catalytic domain"/>
    <property type="match status" value="1"/>
</dbReference>
<proteinExistence type="predicted"/>
<dbReference type="GO" id="GO:0006508">
    <property type="term" value="P:proteolysis"/>
    <property type="evidence" value="ECO:0007669"/>
    <property type="project" value="UniProtKB-KW"/>
</dbReference>
<protein>
    <submittedName>
        <fullName evidence="9">Protease HtpX</fullName>
    </submittedName>
</protein>
<keyword evidence="3" id="KW-0479">Metal-binding</keyword>
<dbReference type="GO" id="GO:0046872">
    <property type="term" value="F:metal ion binding"/>
    <property type="evidence" value="ECO:0007669"/>
    <property type="project" value="UniProtKB-KW"/>
</dbReference>
<evidence type="ECO:0000256" key="6">
    <source>
        <dbReference type="ARBA" id="ARBA00023049"/>
    </source>
</evidence>
<dbReference type="EMBL" id="CP036298">
    <property type="protein sequence ID" value="QDV22100.1"/>
    <property type="molecule type" value="Genomic_DNA"/>
</dbReference>
<dbReference type="Proteomes" id="UP000318017">
    <property type="component" value="Chromosome"/>
</dbReference>
<dbReference type="GO" id="GO:0004222">
    <property type="term" value="F:metalloendopeptidase activity"/>
    <property type="evidence" value="ECO:0007669"/>
    <property type="project" value="InterPro"/>
</dbReference>
<keyword evidence="7" id="KW-0472">Membrane</keyword>
<keyword evidence="6" id="KW-0482">Metalloprotease</keyword>
<feature type="transmembrane region" description="Helical" evidence="7">
    <location>
        <begin position="223"/>
        <end position="244"/>
    </location>
</feature>
<evidence type="ECO:0000256" key="3">
    <source>
        <dbReference type="ARBA" id="ARBA00022723"/>
    </source>
</evidence>
<dbReference type="Pfam" id="PF01435">
    <property type="entry name" value="Peptidase_M48"/>
    <property type="match status" value="1"/>
</dbReference>
<dbReference type="AlphaFoldDB" id="A0A518G0N6"/>
<feature type="transmembrane region" description="Helical" evidence="7">
    <location>
        <begin position="43"/>
        <end position="61"/>
    </location>
</feature>
<evidence type="ECO:0000313" key="9">
    <source>
        <dbReference type="EMBL" id="QDV22100.1"/>
    </source>
</evidence>
<keyword evidence="10" id="KW-1185">Reference proteome</keyword>
<name>A0A518G0N6_9BACT</name>
<evidence type="ECO:0000256" key="1">
    <source>
        <dbReference type="ARBA" id="ARBA00001947"/>
    </source>
</evidence>
<organism evidence="9 10">
    <name type="scientific">Aureliella helgolandensis</name>
    <dbReference type="NCBI Taxonomy" id="2527968"/>
    <lineage>
        <taxon>Bacteria</taxon>
        <taxon>Pseudomonadati</taxon>
        <taxon>Planctomycetota</taxon>
        <taxon>Planctomycetia</taxon>
        <taxon>Pirellulales</taxon>
        <taxon>Pirellulaceae</taxon>
        <taxon>Aureliella</taxon>
    </lineage>
</organism>
<dbReference type="InterPro" id="IPR001915">
    <property type="entry name" value="Peptidase_M48"/>
</dbReference>
<evidence type="ECO:0000256" key="2">
    <source>
        <dbReference type="ARBA" id="ARBA00022670"/>
    </source>
</evidence>
<feature type="domain" description="Peptidase M48" evidence="8">
    <location>
        <begin position="117"/>
        <end position="262"/>
    </location>
</feature>